<keyword evidence="1" id="KW-1185">Reference proteome</keyword>
<proteinExistence type="predicted"/>
<dbReference type="AlphaFoldDB" id="A0AB39ZVE1"/>
<sequence length="59" mass="7166">MFESFDWNSRLDLKNFRDIKQRVVKKIGDLERKGVVWGRLICIDDAKDDPFFRFMRENA</sequence>
<dbReference type="RefSeq" id="XP_016942395.2">
    <property type="nucleotide sequence ID" value="XM_017086906.3"/>
</dbReference>
<evidence type="ECO:0000313" key="2">
    <source>
        <dbReference type="RefSeq" id="XP_016942395.2"/>
    </source>
</evidence>
<gene>
    <name evidence="2" type="primary">LOC108019153</name>
</gene>
<dbReference type="Proteomes" id="UP001652628">
    <property type="component" value="Chromosome 2L"/>
</dbReference>
<accession>A0AB39ZVE1</accession>
<organism evidence="1 2">
    <name type="scientific">Drosophila suzukii</name>
    <name type="common">Spotted-wing drosophila fruit fly</name>
    <dbReference type="NCBI Taxonomy" id="28584"/>
    <lineage>
        <taxon>Eukaryota</taxon>
        <taxon>Metazoa</taxon>
        <taxon>Ecdysozoa</taxon>
        <taxon>Arthropoda</taxon>
        <taxon>Hexapoda</taxon>
        <taxon>Insecta</taxon>
        <taxon>Pterygota</taxon>
        <taxon>Neoptera</taxon>
        <taxon>Endopterygota</taxon>
        <taxon>Diptera</taxon>
        <taxon>Brachycera</taxon>
        <taxon>Muscomorpha</taxon>
        <taxon>Ephydroidea</taxon>
        <taxon>Drosophilidae</taxon>
        <taxon>Drosophila</taxon>
        <taxon>Sophophora</taxon>
    </lineage>
</organism>
<name>A0AB39ZVE1_DROSZ</name>
<protein>
    <submittedName>
        <fullName evidence="2">Uncharacterized protein</fullName>
    </submittedName>
</protein>
<evidence type="ECO:0000313" key="1">
    <source>
        <dbReference type="Proteomes" id="UP001652628"/>
    </source>
</evidence>
<dbReference type="GeneID" id="108019153"/>
<reference evidence="2" key="1">
    <citation type="submission" date="2025-08" db="UniProtKB">
        <authorList>
            <consortium name="RefSeq"/>
        </authorList>
    </citation>
    <scope>IDENTIFICATION</scope>
</reference>